<dbReference type="AlphaFoldDB" id="A0A4S5E9R3"/>
<evidence type="ECO:0000313" key="1">
    <source>
        <dbReference type="EMBL" id="THJ68456.1"/>
    </source>
</evidence>
<keyword evidence="2" id="KW-1185">Reference proteome</keyword>
<accession>A0A4S5E9R3</accession>
<dbReference type="EMBL" id="SSWH01000001">
    <property type="protein sequence ID" value="THJ68456.1"/>
    <property type="molecule type" value="Genomic_DNA"/>
</dbReference>
<dbReference type="Proteomes" id="UP000305233">
    <property type="component" value="Unassembled WGS sequence"/>
</dbReference>
<reference evidence="1 2" key="1">
    <citation type="submission" date="2019-04" db="EMBL/GenBank/DDBJ databases">
        <authorList>
            <person name="Liu Q."/>
            <person name="Xin Y.-H."/>
        </authorList>
    </citation>
    <scope>NUCLEOTIDE SEQUENCE [LARGE SCALE GENOMIC DNA]</scope>
    <source>
        <strain evidence="1 2">AM23</strain>
    </source>
</reference>
<protein>
    <submittedName>
        <fullName evidence="1">Uncharacterized protein</fullName>
    </submittedName>
</protein>
<dbReference type="RefSeq" id="WP_136452557.1">
    <property type="nucleotide sequence ID" value="NZ_SSWH01000001.1"/>
</dbReference>
<organism evidence="1 2">
    <name type="scientific">Arthrobacter echini</name>
    <dbReference type="NCBI Taxonomy" id="1529066"/>
    <lineage>
        <taxon>Bacteria</taxon>
        <taxon>Bacillati</taxon>
        <taxon>Actinomycetota</taxon>
        <taxon>Actinomycetes</taxon>
        <taxon>Micrococcales</taxon>
        <taxon>Micrococcaceae</taxon>
        <taxon>Arthrobacter</taxon>
    </lineage>
</organism>
<evidence type="ECO:0000313" key="2">
    <source>
        <dbReference type="Proteomes" id="UP000305233"/>
    </source>
</evidence>
<sequence>MAGREQIQEPQWSARDEALWTTAELALLHREGRLGQRHPVSVPFAMQHAGDERPYAHGPFRLLSFEARGDGSYQSSSSLFVATGRGAIPAMLGYGAAAALVNSSRRRRAAALAAPQWTVIDTGTLTVTNHGFYLHTPSAILAWGWTSIQMATLVGPGKLQLMGTSTNGGVNWILESDWAELVFFFWATARCAQHEQLLSRLWLPDEWVARASAHTLGRVGPRNYYAFLELSRGLGMGAV</sequence>
<comment type="caution">
    <text evidence="1">The sequence shown here is derived from an EMBL/GenBank/DDBJ whole genome shotgun (WGS) entry which is preliminary data.</text>
</comment>
<name>A0A4S5E9R3_9MICC</name>
<dbReference type="OrthoDB" id="3255965at2"/>
<gene>
    <name evidence="1" type="ORF">E8P82_00630</name>
</gene>
<proteinExistence type="predicted"/>